<keyword evidence="2" id="KW-1185">Reference proteome</keyword>
<evidence type="ECO:0000313" key="1">
    <source>
        <dbReference type="EMBL" id="GIG75146.1"/>
    </source>
</evidence>
<dbReference type="InterPro" id="IPR012347">
    <property type="entry name" value="Ferritin-like"/>
</dbReference>
<evidence type="ECO:0008006" key="3">
    <source>
        <dbReference type="Google" id="ProtNLM"/>
    </source>
</evidence>
<dbReference type="InterPro" id="IPR010287">
    <property type="entry name" value="DUF892_YciF-like"/>
</dbReference>
<accession>A0A8J3PPK6</accession>
<protein>
    <recommendedName>
        <fullName evidence="3">DUF892 family protein</fullName>
    </recommendedName>
</protein>
<evidence type="ECO:0000313" key="2">
    <source>
        <dbReference type="Proteomes" id="UP000653674"/>
    </source>
</evidence>
<organism evidence="1 2">
    <name type="scientific">Planosporangium flavigriseum</name>
    <dbReference type="NCBI Taxonomy" id="373681"/>
    <lineage>
        <taxon>Bacteria</taxon>
        <taxon>Bacillati</taxon>
        <taxon>Actinomycetota</taxon>
        <taxon>Actinomycetes</taxon>
        <taxon>Micromonosporales</taxon>
        <taxon>Micromonosporaceae</taxon>
        <taxon>Planosporangium</taxon>
    </lineage>
</organism>
<sequence length="164" mass="18600">MAVVRMEDLFVYELSGMHDEERETAVLTADMIDQLRDDNLQRVMRFEHEECQRRMKNLDLCFHSIGSRPRSVAALVVDGIHADYQRFLSLEPSDMTATMYTFGTALKLAHFGVGSYQALVDKAVLTGKTACTQALQNNLVMYTESIGRMHHVCHNISQRIMATA</sequence>
<gene>
    <name evidence="1" type="ORF">Pfl04_35500</name>
</gene>
<proteinExistence type="predicted"/>
<name>A0A8J3PPK6_9ACTN</name>
<dbReference type="SUPFAM" id="SSF47240">
    <property type="entry name" value="Ferritin-like"/>
    <property type="match status" value="1"/>
</dbReference>
<dbReference type="EMBL" id="BONU01000027">
    <property type="protein sequence ID" value="GIG75146.1"/>
    <property type="molecule type" value="Genomic_DNA"/>
</dbReference>
<dbReference type="Proteomes" id="UP000653674">
    <property type="component" value="Unassembled WGS sequence"/>
</dbReference>
<dbReference type="RefSeq" id="WP_168078284.1">
    <property type="nucleotide sequence ID" value="NZ_BAAAQJ010000007.1"/>
</dbReference>
<dbReference type="AlphaFoldDB" id="A0A8J3PPK6"/>
<dbReference type="InterPro" id="IPR009078">
    <property type="entry name" value="Ferritin-like_SF"/>
</dbReference>
<dbReference type="Gene3D" id="1.20.1260.10">
    <property type="match status" value="1"/>
</dbReference>
<dbReference type="Pfam" id="PF05974">
    <property type="entry name" value="DUF892"/>
    <property type="match status" value="1"/>
</dbReference>
<reference evidence="1" key="1">
    <citation type="submission" date="2021-01" db="EMBL/GenBank/DDBJ databases">
        <title>Whole genome shotgun sequence of Planosporangium flavigriseum NBRC 105377.</title>
        <authorList>
            <person name="Komaki H."/>
            <person name="Tamura T."/>
        </authorList>
    </citation>
    <scope>NUCLEOTIDE SEQUENCE</scope>
    <source>
        <strain evidence="1">NBRC 105377</strain>
    </source>
</reference>
<comment type="caution">
    <text evidence="1">The sequence shown here is derived from an EMBL/GenBank/DDBJ whole genome shotgun (WGS) entry which is preliminary data.</text>
</comment>